<proteinExistence type="predicted"/>
<dbReference type="InterPro" id="IPR053180">
    <property type="entry name" value="Ca-binding_acidic-repeat"/>
</dbReference>
<comment type="subcellular location">
    <subcellularLocation>
        <location evidence="1">Secreted</location>
    </subcellularLocation>
</comment>
<feature type="signal peptide" evidence="6">
    <location>
        <begin position="1"/>
        <end position="24"/>
    </location>
</feature>
<evidence type="ECO:0000313" key="8">
    <source>
        <dbReference type="Proteomes" id="UP001207654"/>
    </source>
</evidence>
<dbReference type="SUPFAM" id="SSF53300">
    <property type="entry name" value="vWA-like"/>
    <property type="match status" value="1"/>
</dbReference>
<dbReference type="PANTHER" id="PTHR37467:SF1">
    <property type="entry name" value="EXPORTED CALCIUM-BINDING GLYCOPROTEIN"/>
    <property type="match status" value="1"/>
</dbReference>
<feature type="compositionally biased region" description="Polar residues" evidence="5">
    <location>
        <begin position="256"/>
        <end position="269"/>
    </location>
</feature>
<feature type="compositionally biased region" description="Basic and acidic residues" evidence="5">
    <location>
        <begin position="109"/>
        <end position="125"/>
    </location>
</feature>
<dbReference type="EMBL" id="JAPNKA010000001">
    <property type="protein sequence ID" value="MCY1074357.1"/>
    <property type="molecule type" value="Genomic_DNA"/>
</dbReference>
<feature type="compositionally biased region" description="Acidic residues" evidence="5">
    <location>
        <begin position="87"/>
        <end position="98"/>
    </location>
</feature>
<evidence type="ECO:0000313" key="7">
    <source>
        <dbReference type="EMBL" id="MCY1074357.1"/>
    </source>
</evidence>
<name>A0ABT3ZY74_9BACT</name>
<comment type="caution">
    <text evidence="7">The sequence shown here is derived from an EMBL/GenBank/DDBJ whole genome shotgun (WGS) entry which is preliminary data.</text>
</comment>
<dbReference type="NCBIfam" id="NF033765">
    <property type="entry name" value="gliding_CglD"/>
    <property type="match status" value="1"/>
</dbReference>
<organism evidence="7 8">
    <name type="scientific">Archangium lansingense</name>
    <dbReference type="NCBI Taxonomy" id="2995310"/>
    <lineage>
        <taxon>Bacteria</taxon>
        <taxon>Pseudomonadati</taxon>
        <taxon>Myxococcota</taxon>
        <taxon>Myxococcia</taxon>
        <taxon>Myxococcales</taxon>
        <taxon>Cystobacterineae</taxon>
        <taxon>Archangiaceae</taxon>
        <taxon>Archangium</taxon>
    </lineage>
</organism>
<feature type="compositionally biased region" description="Basic and acidic residues" evidence="5">
    <location>
        <begin position="279"/>
        <end position="292"/>
    </location>
</feature>
<dbReference type="Pfam" id="PF18884">
    <property type="entry name" value="TSP3_bac"/>
    <property type="match status" value="3"/>
</dbReference>
<feature type="compositionally biased region" description="Low complexity" evidence="5">
    <location>
        <begin position="406"/>
        <end position="415"/>
    </location>
</feature>
<feature type="compositionally biased region" description="Gly residues" evidence="5">
    <location>
        <begin position="36"/>
        <end position="59"/>
    </location>
</feature>
<protein>
    <submittedName>
        <fullName evidence="7">Adventurous gliding motility lipoprotein CglD</fullName>
    </submittedName>
</protein>
<dbReference type="InterPro" id="IPR059100">
    <property type="entry name" value="TSP3_bac"/>
</dbReference>
<keyword evidence="7" id="KW-0449">Lipoprotein</keyword>
<dbReference type="PROSITE" id="PS51257">
    <property type="entry name" value="PROKAR_LIPOPROTEIN"/>
    <property type="match status" value="1"/>
</dbReference>
<feature type="chain" id="PRO_5046350367" evidence="6">
    <location>
        <begin position="25"/>
        <end position="1116"/>
    </location>
</feature>
<feature type="compositionally biased region" description="Polar residues" evidence="5">
    <location>
        <begin position="147"/>
        <end position="156"/>
    </location>
</feature>
<gene>
    <name evidence="7" type="primary">cglD</name>
    <name evidence="7" type="ORF">OV287_07650</name>
</gene>
<keyword evidence="4" id="KW-0106">Calcium</keyword>
<accession>A0ABT3ZY74</accession>
<dbReference type="InterPro" id="IPR036465">
    <property type="entry name" value="vWFA_dom_sf"/>
</dbReference>
<feature type="compositionally biased region" description="Basic and acidic residues" evidence="5">
    <location>
        <begin position="367"/>
        <end position="379"/>
    </location>
</feature>
<feature type="compositionally biased region" description="Acidic residues" evidence="5">
    <location>
        <begin position="416"/>
        <end position="430"/>
    </location>
</feature>
<evidence type="ECO:0000256" key="2">
    <source>
        <dbReference type="ARBA" id="ARBA00022525"/>
    </source>
</evidence>
<evidence type="ECO:0000256" key="6">
    <source>
        <dbReference type="SAM" id="SignalP"/>
    </source>
</evidence>
<dbReference type="Gene3D" id="3.40.50.410">
    <property type="entry name" value="von Willebrand factor, type A domain"/>
    <property type="match status" value="1"/>
</dbReference>
<feature type="compositionally biased region" description="Basic and acidic residues" evidence="5">
    <location>
        <begin position="200"/>
        <end position="220"/>
    </location>
</feature>
<evidence type="ECO:0000256" key="3">
    <source>
        <dbReference type="ARBA" id="ARBA00022729"/>
    </source>
</evidence>
<feature type="compositionally biased region" description="Basic and acidic residues" evidence="5">
    <location>
        <begin position="168"/>
        <end position="190"/>
    </location>
</feature>
<evidence type="ECO:0000256" key="4">
    <source>
        <dbReference type="ARBA" id="ARBA00022837"/>
    </source>
</evidence>
<feature type="compositionally biased region" description="Basic and acidic residues" evidence="5">
    <location>
        <begin position="314"/>
        <end position="325"/>
    </location>
</feature>
<dbReference type="PANTHER" id="PTHR37467">
    <property type="entry name" value="EXPORTED CALCIUM-BINDING GLYCOPROTEIN-RELATED"/>
    <property type="match status" value="1"/>
</dbReference>
<feature type="region of interest" description="Disordered" evidence="5">
    <location>
        <begin position="24"/>
        <end position="459"/>
    </location>
</feature>
<dbReference type="Proteomes" id="UP001207654">
    <property type="component" value="Unassembled WGS sequence"/>
</dbReference>
<keyword evidence="2" id="KW-0964">Secreted</keyword>
<reference evidence="7 8" key="1">
    <citation type="submission" date="2022-11" db="EMBL/GenBank/DDBJ databases">
        <title>Minimal conservation of predation-associated metabolite biosynthetic gene clusters underscores biosynthetic potential of Myxococcota including descriptions for ten novel species: Archangium lansinium sp. nov., Myxococcus landrumus sp. nov., Nannocystis bai.</title>
        <authorList>
            <person name="Ahearne A."/>
            <person name="Stevens C."/>
            <person name="Phillips K."/>
        </authorList>
    </citation>
    <scope>NUCLEOTIDE SEQUENCE [LARGE SCALE GENOMIC DNA]</scope>
    <source>
        <strain evidence="7 8">MIWBW</strain>
    </source>
</reference>
<keyword evidence="8" id="KW-1185">Reference proteome</keyword>
<keyword evidence="3 6" id="KW-0732">Signal</keyword>
<sequence>MSTHSRFFAAALLMAALVTGCNCGGTPNPQPDAGVDAGGDAGTGDGDGGTDGGDGGGGDPVNPDPLPEDPFGDPPGPKNPTNGGIDTDCDGLTDEEEYGNVYPGGLRTDPSKWDTDGDNIRDGVEAGRTSTVNGSAECQAIFLADTEPSSRTNPTILDTDGDGLFDGLEDRNRNGKVDSAETDPANRDMDGDGLVDGVEDANKNGQKDSTETDPRMRDTDGDGLSDSIEKNITGTDPLVADTDGDSCRDGAEDINGNGQKDSGETNPLDSNDCGGSASQDKDSDGVPDHIEDANGNGVKDGTETDLNNADTDGDGLKDGVEDRNRNGLVDSGESDPRLKDTDCDGLLDGADQASYKGEDTNGNGTREAGETDPANRDTDGDGLLDGVERGISAASAPITTCGYPGDVDPTTTTDPVDADSDNDGIADGAEDSNQNGQKDPGELDPRNGSDGAPTTPAGQACAAQNLRQVVFKEDSGADIRLALRPTFQEVKQIVIGGNSRGYVGYDDTNKVAFVAYKRGQAGSSTTVVGDEAFVRAQFSPSVTSATTQTFTTWDGHPALQAVYDQSAGTNLRDYANDVANDLVGAGAGTLTGGSNVAGPHKLQVQYVHRSNSSVLVVVAITNRDLFKEPGLFVMNDTSGGTALAQFGDADAVQCETFTTGNGMADFLFVVDDSGSMATSQKALGDAANAVENRLGNSTLDWRIAMVTSTYTQSGAANSNVFRGFTTNINQFKAWLQENPTPPCPDPTQGCWIGTNGSSDERTLQSARAAVDYMTNASTPAAKRYRPGARLVVIILTDVRDTGDSTPVSTYIDYFMGANPITQLIPMHGIICDPAGGGECYPGEPINDLRHVEVIQATGGLVGSIRTTTSIQNTINAIMDSVIGSTGYRTLKPPIGASVRVAMEAVQNSTLCPPGDLPRSRVNGFDVDGVSRALAFYGACRPATAGTTKAAISYRYWSDLTPNKDGNPPPCSTDTGYYDPSQADFCKGNLTCNRQTNRCECPSDCGGGGSASEVCNTSKDVCDFTCAADCGGTCGSFQACNMNTCSCQCVQSATCAPGFKFDPAACGCVCDTGALNCGATYQADANACACVCKDNCGGCGPGLACSQSLCRCEPKLN</sequence>
<evidence type="ECO:0000256" key="1">
    <source>
        <dbReference type="ARBA" id="ARBA00004613"/>
    </source>
</evidence>
<evidence type="ECO:0000256" key="5">
    <source>
        <dbReference type="SAM" id="MobiDB-lite"/>
    </source>
</evidence>